<sequence length="228" mass="24991">MKHLLYAVLAMACMPAIVSAQNAADLQTPAARASYSLGHKIGADFKTQGIVIDPELLVRGIEDALAERPPVLDEKQRHEALSELQKQAAGHQQMMKNQMADKNLWEGRKFLNKNRQQPGIISSASGLQYKILEPGAGRRPGPQDRVTVHYRGCLLDGTEFDSSYKRGKPATFAVQGVIPGWTEALQMMKPGAKWQLFIPSELAYGTRGTPTIGPNATLIFDVELLGIK</sequence>
<dbReference type="InterPro" id="IPR001179">
    <property type="entry name" value="PPIase_FKBP_dom"/>
</dbReference>
<dbReference type="InterPro" id="IPR008104">
    <property type="entry name" value="INFPOTNTIATR"/>
</dbReference>
<dbReference type="EC" id="5.2.1.8" evidence="7"/>
<dbReference type="RefSeq" id="WP_072286888.1">
    <property type="nucleotide sequence ID" value="NZ_CP015455.1"/>
</dbReference>
<dbReference type="Gene3D" id="1.10.287.460">
    <property type="entry name" value="Peptidyl-prolyl cis-trans isomerase, FKBP-type, N-terminal domain"/>
    <property type="match status" value="1"/>
</dbReference>
<evidence type="ECO:0000259" key="9">
    <source>
        <dbReference type="PROSITE" id="PS50059"/>
    </source>
</evidence>
<dbReference type="GO" id="GO:0016020">
    <property type="term" value="C:membrane"/>
    <property type="evidence" value="ECO:0007669"/>
    <property type="project" value="InterPro"/>
</dbReference>
<evidence type="ECO:0000313" key="10">
    <source>
        <dbReference type="EMBL" id="APG25037.1"/>
    </source>
</evidence>
<evidence type="ECO:0000256" key="7">
    <source>
        <dbReference type="RuleBase" id="RU003915"/>
    </source>
</evidence>
<keyword evidence="11" id="KW-1185">Reference proteome</keyword>
<dbReference type="EMBL" id="CP015518">
    <property type="protein sequence ID" value="APG25037.1"/>
    <property type="molecule type" value="Genomic_DNA"/>
</dbReference>
<dbReference type="Pfam" id="PF01346">
    <property type="entry name" value="FKBP_N"/>
    <property type="match status" value="1"/>
</dbReference>
<feature type="chain" id="PRO_5012430834" description="Peptidyl-prolyl cis-trans isomerase" evidence="8">
    <location>
        <begin position="21"/>
        <end position="228"/>
    </location>
</feature>
<dbReference type="Pfam" id="PF00254">
    <property type="entry name" value="FKBP_C"/>
    <property type="match status" value="1"/>
</dbReference>
<comment type="catalytic activity">
    <reaction evidence="1 6 7">
        <text>[protein]-peptidylproline (omega=180) = [protein]-peptidylproline (omega=0)</text>
        <dbReference type="Rhea" id="RHEA:16237"/>
        <dbReference type="Rhea" id="RHEA-COMP:10747"/>
        <dbReference type="Rhea" id="RHEA-COMP:10748"/>
        <dbReference type="ChEBI" id="CHEBI:83833"/>
        <dbReference type="ChEBI" id="CHEBI:83834"/>
        <dbReference type="EC" id="5.2.1.8"/>
    </reaction>
</comment>
<dbReference type="InterPro" id="IPR036944">
    <property type="entry name" value="PPIase_FKBP_N_sf"/>
</dbReference>
<dbReference type="GO" id="GO:0006457">
    <property type="term" value="P:protein folding"/>
    <property type="evidence" value="ECO:0007669"/>
    <property type="project" value="InterPro"/>
</dbReference>
<feature type="domain" description="PPIase FKBP-type" evidence="9">
    <location>
        <begin position="143"/>
        <end position="228"/>
    </location>
</feature>
<dbReference type="FunFam" id="3.10.50.40:FF:000006">
    <property type="entry name" value="Peptidyl-prolyl cis-trans isomerase"/>
    <property type="match status" value="1"/>
</dbReference>
<dbReference type="PROSITE" id="PS50059">
    <property type="entry name" value="FKBP_PPIASE"/>
    <property type="match status" value="1"/>
</dbReference>
<evidence type="ECO:0000256" key="5">
    <source>
        <dbReference type="ARBA" id="ARBA00023235"/>
    </source>
</evidence>
<proteinExistence type="inferred from homology"/>
<accession>A0A1L3GGI7</accession>
<evidence type="ECO:0000256" key="3">
    <source>
        <dbReference type="ARBA" id="ARBA00022729"/>
    </source>
</evidence>
<dbReference type="AlphaFoldDB" id="A0A1L3GGI7"/>
<dbReference type="KEGG" id="pace:A6070_02410"/>
<dbReference type="Proteomes" id="UP000182264">
    <property type="component" value="Chromosome"/>
</dbReference>
<evidence type="ECO:0000256" key="4">
    <source>
        <dbReference type="ARBA" id="ARBA00023110"/>
    </source>
</evidence>
<dbReference type="PRINTS" id="PR01730">
    <property type="entry name" value="INFPOTNTIATR"/>
</dbReference>
<organism evidence="10 11">
    <name type="scientific">Syntrophotalea acetylenica</name>
    <name type="common">Pelobacter acetylenicus</name>
    <dbReference type="NCBI Taxonomy" id="29542"/>
    <lineage>
        <taxon>Bacteria</taxon>
        <taxon>Pseudomonadati</taxon>
        <taxon>Thermodesulfobacteriota</taxon>
        <taxon>Desulfuromonadia</taxon>
        <taxon>Desulfuromonadales</taxon>
        <taxon>Syntrophotaleaceae</taxon>
        <taxon>Syntrophotalea</taxon>
    </lineage>
</organism>
<dbReference type="OrthoDB" id="9812109at2"/>
<evidence type="ECO:0000313" key="11">
    <source>
        <dbReference type="Proteomes" id="UP000182264"/>
    </source>
</evidence>
<gene>
    <name evidence="10" type="ORF">A7E75_08440</name>
</gene>
<dbReference type="InterPro" id="IPR046357">
    <property type="entry name" value="PPIase_dom_sf"/>
</dbReference>
<evidence type="ECO:0000256" key="8">
    <source>
        <dbReference type="SAM" id="SignalP"/>
    </source>
</evidence>
<evidence type="ECO:0000256" key="2">
    <source>
        <dbReference type="ARBA" id="ARBA00006577"/>
    </source>
</evidence>
<comment type="similarity">
    <text evidence="2 7">Belongs to the FKBP-type PPIase family.</text>
</comment>
<dbReference type="Gene3D" id="3.10.50.40">
    <property type="match status" value="1"/>
</dbReference>
<dbReference type="STRING" id="29542.A6070_02410"/>
<keyword evidence="5 6" id="KW-0413">Isomerase</keyword>
<dbReference type="GO" id="GO:0003755">
    <property type="term" value="F:peptidyl-prolyl cis-trans isomerase activity"/>
    <property type="evidence" value="ECO:0007669"/>
    <property type="project" value="UniProtKB-UniRule"/>
</dbReference>
<evidence type="ECO:0000256" key="6">
    <source>
        <dbReference type="PROSITE-ProRule" id="PRU00277"/>
    </source>
</evidence>
<dbReference type="PANTHER" id="PTHR43811">
    <property type="entry name" value="FKBP-TYPE PEPTIDYL-PROLYL CIS-TRANS ISOMERASE FKPA"/>
    <property type="match status" value="1"/>
</dbReference>
<dbReference type="InterPro" id="IPR000774">
    <property type="entry name" value="PPIase_FKBP_N"/>
</dbReference>
<protein>
    <recommendedName>
        <fullName evidence="7">Peptidyl-prolyl cis-trans isomerase</fullName>
        <ecNumber evidence="7">5.2.1.8</ecNumber>
    </recommendedName>
</protein>
<dbReference type="SUPFAM" id="SSF54534">
    <property type="entry name" value="FKBP-like"/>
    <property type="match status" value="1"/>
</dbReference>
<keyword evidence="4 6" id="KW-0697">Rotamase</keyword>
<reference evidence="10 11" key="1">
    <citation type="journal article" date="2017" name="Genome Announc.">
        <title>Complete Genome Sequences of Two Acetylene-Fermenting Pelobacter acetylenicus Strains.</title>
        <authorList>
            <person name="Sutton J.M."/>
            <person name="Baesman S.M."/>
            <person name="Fierst J.L."/>
            <person name="Poret-Peterson A.T."/>
            <person name="Oremland R.S."/>
            <person name="Dunlap D.S."/>
            <person name="Akob D.M."/>
        </authorList>
    </citation>
    <scope>NUCLEOTIDE SEQUENCE [LARGE SCALE GENOMIC DNA]</scope>
    <source>
        <strain evidence="10 11">DSM 3247</strain>
    </source>
</reference>
<feature type="signal peptide" evidence="8">
    <location>
        <begin position="1"/>
        <end position="20"/>
    </location>
</feature>
<evidence type="ECO:0000256" key="1">
    <source>
        <dbReference type="ARBA" id="ARBA00000971"/>
    </source>
</evidence>
<keyword evidence="3 8" id="KW-0732">Signal</keyword>
<dbReference type="PANTHER" id="PTHR43811:SF19">
    <property type="entry name" value="39 KDA FK506-BINDING NUCLEAR PROTEIN"/>
    <property type="match status" value="1"/>
</dbReference>
<name>A0A1L3GGI7_SYNAC</name>